<evidence type="ECO:0000256" key="1">
    <source>
        <dbReference type="ARBA" id="ARBA00001958"/>
    </source>
</evidence>
<dbReference type="InterPro" id="IPR015793">
    <property type="entry name" value="Pyrv_Knase_brl"/>
</dbReference>
<gene>
    <name evidence="14" type="ORF">F3Y22_tig00112910pilonHSYRG00042</name>
</gene>
<keyword evidence="10" id="KW-0460">Magnesium</keyword>
<evidence type="ECO:0000256" key="2">
    <source>
        <dbReference type="ARBA" id="ARBA00004997"/>
    </source>
</evidence>
<evidence type="ECO:0000256" key="12">
    <source>
        <dbReference type="ARBA" id="ARBA00023317"/>
    </source>
</evidence>
<keyword evidence="15" id="KW-1185">Reference proteome</keyword>
<dbReference type="GO" id="GO:0004743">
    <property type="term" value="F:pyruvate kinase activity"/>
    <property type="evidence" value="ECO:0007669"/>
    <property type="project" value="UniProtKB-EC"/>
</dbReference>
<comment type="similarity">
    <text evidence="3">Belongs to the pyruvate kinase family.</text>
</comment>
<dbReference type="PANTHER" id="PTHR11817">
    <property type="entry name" value="PYRUVATE KINASE"/>
    <property type="match status" value="1"/>
</dbReference>
<dbReference type="GO" id="GO:0000287">
    <property type="term" value="F:magnesium ion binding"/>
    <property type="evidence" value="ECO:0007669"/>
    <property type="project" value="InterPro"/>
</dbReference>
<evidence type="ECO:0000259" key="13">
    <source>
        <dbReference type="Pfam" id="PF00224"/>
    </source>
</evidence>
<dbReference type="GO" id="GO:0030955">
    <property type="term" value="F:potassium ion binding"/>
    <property type="evidence" value="ECO:0007669"/>
    <property type="project" value="InterPro"/>
</dbReference>
<dbReference type="AlphaFoldDB" id="A0A6A2X961"/>
<organism evidence="14 15">
    <name type="scientific">Hibiscus syriacus</name>
    <name type="common">Rose of Sharon</name>
    <dbReference type="NCBI Taxonomy" id="106335"/>
    <lineage>
        <taxon>Eukaryota</taxon>
        <taxon>Viridiplantae</taxon>
        <taxon>Streptophyta</taxon>
        <taxon>Embryophyta</taxon>
        <taxon>Tracheophyta</taxon>
        <taxon>Spermatophyta</taxon>
        <taxon>Magnoliopsida</taxon>
        <taxon>eudicotyledons</taxon>
        <taxon>Gunneridae</taxon>
        <taxon>Pentapetalae</taxon>
        <taxon>rosids</taxon>
        <taxon>malvids</taxon>
        <taxon>Malvales</taxon>
        <taxon>Malvaceae</taxon>
        <taxon>Malvoideae</taxon>
        <taxon>Hibiscus</taxon>
    </lineage>
</organism>
<keyword evidence="5" id="KW-0808">Transferase</keyword>
<keyword evidence="8" id="KW-0418">Kinase</keyword>
<evidence type="ECO:0000256" key="7">
    <source>
        <dbReference type="ARBA" id="ARBA00022741"/>
    </source>
</evidence>
<dbReference type="GO" id="GO:0016301">
    <property type="term" value="F:kinase activity"/>
    <property type="evidence" value="ECO:0007669"/>
    <property type="project" value="UniProtKB-KW"/>
</dbReference>
<dbReference type="Gene3D" id="3.20.20.60">
    <property type="entry name" value="Phosphoenolpyruvate-binding domains"/>
    <property type="match status" value="1"/>
</dbReference>
<evidence type="ECO:0000313" key="14">
    <source>
        <dbReference type="EMBL" id="KAE8663765.1"/>
    </source>
</evidence>
<sequence>MAVVTSNSVLCRGLLTNSVTQFGLKSEVSGAKVVPWRAIGSGGKMKGGFRVEVKAAVQIGGLEQVKKAKEELGIDAVSEGELREKGFLGMRKKKACLHHRAGLLFTDLEKLALGGMNVARLNMCHKTRDWHLDVIKKIKKLNEEKVFCVLIMIDNEGSQIHVLDHGAPSVKAEEGCIWLLTTQKLEYYPPFTVQASYDGFLDGIEVGDVLVIDGGMASF</sequence>
<keyword evidence="11" id="KW-0324">Glycolysis</keyword>
<keyword evidence="6" id="KW-0479">Metal-binding</keyword>
<evidence type="ECO:0000256" key="8">
    <source>
        <dbReference type="ARBA" id="ARBA00022777"/>
    </source>
</evidence>
<name>A0A6A2X961_HIBSY</name>
<evidence type="ECO:0000256" key="11">
    <source>
        <dbReference type="ARBA" id="ARBA00023152"/>
    </source>
</evidence>
<evidence type="ECO:0000256" key="10">
    <source>
        <dbReference type="ARBA" id="ARBA00022842"/>
    </source>
</evidence>
<keyword evidence="9" id="KW-0067">ATP-binding</keyword>
<keyword evidence="7" id="KW-0547">Nucleotide-binding</keyword>
<protein>
    <recommendedName>
        <fullName evidence="4">pyruvate kinase</fullName>
        <ecNumber evidence="4">2.7.1.40</ecNumber>
    </recommendedName>
</protein>
<dbReference type="InterPro" id="IPR040442">
    <property type="entry name" value="Pyrv_kinase-like_dom_sf"/>
</dbReference>
<evidence type="ECO:0000313" key="15">
    <source>
        <dbReference type="Proteomes" id="UP000436088"/>
    </source>
</evidence>
<feature type="domain" description="Pyruvate kinase barrel" evidence="13">
    <location>
        <begin position="107"/>
        <end position="218"/>
    </location>
</feature>
<dbReference type="InterPro" id="IPR015813">
    <property type="entry name" value="Pyrv/PenolPyrv_kinase-like_dom"/>
</dbReference>
<accession>A0A6A2X961</accession>
<comment type="cofactor">
    <cofactor evidence="1">
        <name>K(+)</name>
        <dbReference type="ChEBI" id="CHEBI:29103"/>
    </cofactor>
</comment>
<comment type="pathway">
    <text evidence="2">Carbohydrate degradation; glycolysis; pyruvate from D-glyceraldehyde 3-phosphate: step 5/5.</text>
</comment>
<evidence type="ECO:0000256" key="6">
    <source>
        <dbReference type="ARBA" id="ARBA00022723"/>
    </source>
</evidence>
<dbReference type="SUPFAM" id="SSF51621">
    <property type="entry name" value="Phosphoenolpyruvate/pyruvate domain"/>
    <property type="match status" value="1"/>
</dbReference>
<keyword evidence="12" id="KW-0670">Pyruvate</keyword>
<evidence type="ECO:0000256" key="4">
    <source>
        <dbReference type="ARBA" id="ARBA00012142"/>
    </source>
</evidence>
<proteinExistence type="inferred from homology"/>
<reference evidence="14" key="1">
    <citation type="submission" date="2019-09" db="EMBL/GenBank/DDBJ databases">
        <title>Draft genome information of white flower Hibiscus syriacus.</title>
        <authorList>
            <person name="Kim Y.-M."/>
        </authorList>
    </citation>
    <scope>NUCLEOTIDE SEQUENCE [LARGE SCALE GENOMIC DNA]</scope>
    <source>
        <strain evidence="14">YM2019G1</strain>
    </source>
</reference>
<evidence type="ECO:0000256" key="5">
    <source>
        <dbReference type="ARBA" id="ARBA00022679"/>
    </source>
</evidence>
<dbReference type="InterPro" id="IPR001697">
    <property type="entry name" value="Pyr_Knase"/>
</dbReference>
<dbReference type="Pfam" id="PF00224">
    <property type="entry name" value="PK"/>
    <property type="match status" value="1"/>
</dbReference>
<dbReference type="Proteomes" id="UP000436088">
    <property type="component" value="Unassembled WGS sequence"/>
</dbReference>
<dbReference type="EC" id="2.7.1.40" evidence="4"/>
<dbReference type="GO" id="GO:0005524">
    <property type="term" value="F:ATP binding"/>
    <property type="evidence" value="ECO:0007669"/>
    <property type="project" value="UniProtKB-KW"/>
</dbReference>
<evidence type="ECO:0000256" key="3">
    <source>
        <dbReference type="ARBA" id="ARBA00008663"/>
    </source>
</evidence>
<evidence type="ECO:0000256" key="9">
    <source>
        <dbReference type="ARBA" id="ARBA00022840"/>
    </source>
</evidence>
<dbReference type="UniPathway" id="UPA00109">
    <property type="reaction ID" value="UER00188"/>
</dbReference>
<dbReference type="EMBL" id="VEPZ02001666">
    <property type="protein sequence ID" value="KAE8663765.1"/>
    <property type="molecule type" value="Genomic_DNA"/>
</dbReference>
<comment type="caution">
    <text evidence="14">The sequence shown here is derived from an EMBL/GenBank/DDBJ whole genome shotgun (WGS) entry which is preliminary data.</text>
</comment>